<dbReference type="Pfam" id="PF21282">
    <property type="entry name" value="APC1_3rd"/>
    <property type="match status" value="1"/>
</dbReference>
<reference evidence="6 7" key="2">
    <citation type="submission" date="2019-01" db="EMBL/GenBank/DDBJ databases">
        <title>The decoding of complex shrimp genome reveals the adaptation for benthos swimmer, frequently molting mechanism and breeding impact on genome.</title>
        <authorList>
            <person name="Sun Y."/>
            <person name="Gao Y."/>
            <person name="Yu Y."/>
        </authorList>
    </citation>
    <scope>NUCLEOTIDE SEQUENCE [LARGE SCALE GENOMIC DNA]</scope>
    <source>
        <tissue evidence="6">Muscle</tissue>
    </source>
</reference>
<dbReference type="GO" id="GO:0031145">
    <property type="term" value="P:anaphase-promoting complex-dependent catabolic process"/>
    <property type="evidence" value="ECO:0007669"/>
    <property type="project" value="TreeGrafter"/>
</dbReference>
<dbReference type="OrthoDB" id="26401at2759"/>
<protein>
    <recommendedName>
        <fullName evidence="5">Anaphase-promoting complex subunit 1 beta-sandwich domain-containing protein</fullName>
    </recommendedName>
</protein>
<dbReference type="PANTHER" id="PTHR12827:SF3">
    <property type="entry name" value="ANAPHASE-PROMOTING COMPLEX SUBUNIT 1"/>
    <property type="match status" value="1"/>
</dbReference>
<accession>A0A3R7N0D0</accession>
<dbReference type="GO" id="GO:0070979">
    <property type="term" value="P:protein K11-linked ubiquitination"/>
    <property type="evidence" value="ECO:0007669"/>
    <property type="project" value="TreeGrafter"/>
</dbReference>
<dbReference type="EMBL" id="QCYY01001971">
    <property type="protein sequence ID" value="ROT73899.1"/>
    <property type="molecule type" value="Genomic_DNA"/>
</dbReference>
<dbReference type="GO" id="GO:0051301">
    <property type="term" value="P:cell division"/>
    <property type="evidence" value="ECO:0007669"/>
    <property type="project" value="UniProtKB-KW"/>
</dbReference>
<proteinExistence type="predicted"/>
<evidence type="ECO:0000259" key="5">
    <source>
        <dbReference type="Pfam" id="PF21282"/>
    </source>
</evidence>
<dbReference type="InterPro" id="IPR048971">
    <property type="entry name" value="Apc1_3rd"/>
</dbReference>
<keyword evidence="7" id="KW-1185">Reference proteome</keyword>
<dbReference type="AlphaFoldDB" id="A0A3R7N0D0"/>
<keyword evidence="3" id="KW-0498">Mitosis</keyword>
<dbReference type="GO" id="GO:0005680">
    <property type="term" value="C:anaphase-promoting complex"/>
    <property type="evidence" value="ECO:0007669"/>
    <property type="project" value="InterPro"/>
</dbReference>
<dbReference type="Proteomes" id="UP000283509">
    <property type="component" value="Unassembled WGS sequence"/>
</dbReference>
<keyword evidence="2" id="KW-0677">Repeat</keyword>
<feature type="domain" description="Anaphase-promoting complex subunit 1 beta-sandwich" evidence="5">
    <location>
        <begin position="322"/>
        <end position="411"/>
    </location>
</feature>
<evidence type="ECO:0000256" key="2">
    <source>
        <dbReference type="ARBA" id="ARBA00022737"/>
    </source>
</evidence>
<evidence type="ECO:0000256" key="4">
    <source>
        <dbReference type="ARBA" id="ARBA00023306"/>
    </source>
</evidence>
<reference evidence="6 7" key="1">
    <citation type="submission" date="2018-04" db="EMBL/GenBank/DDBJ databases">
        <authorList>
            <person name="Zhang X."/>
            <person name="Yuan J."/>
            <person name="Li F."/>
            <person name="Xiang J."/>
        </authorList>
    </citation>
    <scope>NUCLEOTIDE SEQUENCE [LARGE SCALE GENOMIC DNA]</scope>
    <source>
        <tissue evidence="6">Muscle</tissue>
    </source>
</reference>
<keyword evidence="1" id="KW-0132">Cell division</keyword>
<evidence type="ECO:0000313" key="7">
    <source>
        <dbReference type="Proteomes" id="UP000283509"/>
    </source>
</evidence>
<evidence type="ECO:0000256" key="1">
    <source>
        <dbReference type="ARBA" id="ARBA00022618"/>
    </source>
</evidence>
<sequence length="445" mass="49493">MAEVLLQEIGRPPGPEMENSNDRESYSLAAGLALGLVLFGRGGEAAGFTDLNIAGELYHYIEGGHKKPLLGVHKDKYKSPSYQIKEGDCVNIDVTAPGATLALGMIYFRSNNKAIAEWMVAPSTPYLLDQVRPDFLLLRTIALGLIMWDNVLPTSKWIESHVPSTVLTHVHRGGSQSTPGIDYESMHQILWKYTRMFTSFTKRSVAELAGKSTIETCLNVILLSLSMVMAGTGDLDVLRIIRYLRSRVGPSNSTVGYGSHLTIHMALGFLFLGGGRFSLSTSNMAIAALLIACFPKFPTHSNDNRYHLQALRHLYVLAAEPRLLIPVDVDTGRLCQVHVSVRFKDTDQYRSQTFEAMAPLMLPELSKLSQVVIEEDSANHRYWPVWFSAHNKTWSVLETLLRSGEGLAVKLKDGRYPYGDAPSGFQVQLAHLLTQDKSARWTMKR</sequence>
<evidence type="ECO:0000313" key="6">
    <source>
        <dbReference type="EMBL" id="ROT73899.1"/>
    </source>
</evidence>
<name>A0A3R7N0D0_PENVA</name>
<dbReference type="PANTHER" id="PTHR12827">
    <property type="entry name" value="MEIOTIC CHECKPOINT REGULATOR TSG24 FAMILY MEMBER"/>
    <property type="match status" value="1"/>
</dbReference>
<comment type="caution">
    <text evidence="6">The sequence shown here is derived from an EMBL/GenBank/DDBJ whole genome shotgun (WGS) entry which is preliminary data.</text>
</comment>
<evidence type="ECO:0000256" key="3">
    <source>
        <dbReference type="ARBA" id="ARBA00022776"/>
    </source>
</evidence>
<gene>
    <name evidence="6" type="ORF">C7M84_007624</name>
</gene>
<dbReference type="STRING" id="6689.A0A3R7N0D0"/>
<dbReference type="InterPro" id="IPR024990">
    <property type="entry name" value="Apc1"/>
</dbReference>
<organism evidence="6 7">
    <name type="scientific">Penaeus vannamei</name>
    <name type="common">Whiteleg shrimp</name>
    <name type="synonym">Litopenaeus vannamei</name>
    <dbReference type="NCBI Taxonomy" id="6689"/>
    <lineage>
        <taxon>Eukaryota</taxon>
        <taxon>Metazoa</taxon>
        <taxon>Ecdysozoa</taxon>
        <taxon>Arthropoda</taxon>
        <taxon>Crustacea</taxon>
        <taxon>Multicrustacea</taxon>
        <taxon>Malacostraca</taxon>
        <taxon>Eumalacostraca</taxon>
        <taxon>Eucarida</taxon>
        <taxon>Decapoda</taxon>
        <taxon>Dendrobranchiata</taxon>
        <taxon>Penaeoidea</taxon>
        <taxon>Penaeidae</taxon>
        <taxon>Penaeus</taxon>
    </lineage>
</organism>
<dbReference type="GO" id="GO:0007091">
    <property type="term" value="P:metaphase/anaphase transition of mitotic cell cycle"/>
    <property type="evidence" value="ECO:0007669"/>
    <property type="project" value="TreeGrafter"/>
</dbReference>
<keyword evidence="4" id="KW-0131">Cell cycle</keyword>
<dbReference type="GO" id="GO:0060090">
    <property type="term" value="F:molecular adaptor activity"/>
    <property type="evidence" value="ECO:0007669"/>
    <property type="project" value="TreeGrafter"/>
</dbReference>